<dbReference type="PANTHER" id="PTHR45527:SF16">
    <property type="entry name" value="NONRIBOSOMAL PEPTIDE SYNTHASE ATNA-RELATED"/>
    <property type="match status" value="1"/>
</dbReference>
<sequence>MPSSSTKPLAWQGWDSCCVLSAKDSKLASTVQDGFDAQCLAEFCGENKVSQAAVLQLAWCVVVGAYAGLEAVCAGVVVDGAEKVVRCRLDPQQSARHHLSALEVVDLEERSMVDVVSGGLLDTVLVIDARDAGTKWSLPGLKQGQQDIRHVQAHVDLEKAIVSITSWHSRAAHLLSTCIADLILSPNTPLSSLDLLPPADAAQIQAWNSKDLGSHNSCLHHAIHQRAEETPSRVAVCAWDGDLTYRDLDLVSSHVAWKLHSLGVDRGSVVAFLFDKTKWTIVSLLAILKAGGAAVALNADFPLERSKHILEVTRASVLVVAQALEHSIDPGTAVAKLVVDESRFPLLASSDARDSFSSPTVRPDDVAYIQFTSGSTGQPKGMLIEHRNYMASAQSQQRMCNMDKQSRVLQFASHSFDAILVEAISPLLAGACVCIPSEERRLNDLAGAIRDFGVTWMGMTPTLTRVLKPGHVPGLKTLCTWGEEGAMDIIETWADAVDLVNIYGPSENSVVSTAHSWTRGVRDTCHLGQPLPTVNAWIVRTDNREKLAAIGAVGELAFQGPHVARGYLHGPVDSFKDHAPWLPRDAAEQRVYYSGDLVRYTADGSLEFCGRRDTQVKIRGHRIELGEIEHHINQSLEGRYTTSVVEVIRPGYRAAQKIVVAFLAGQRHAPWDAQSPLGAACQESRAQAAVLEKQLAQVLPTHFVPELYLPLEYLPTSASGKADRKRLRTTAEALSEKELKSYSSSHPSAKRLPQTETEIKAARLWGEILGLDSQTIGLDDSFFWLGGNSILAMKLAVAARKQGVPVTVAQVLKNTRLEQLAGVMASQAAVAPDQGPRYTPFCTLAGKAANSFVSSVAAPQLGVDAASIQDAGLATGYQVENLAWTSLKTRGGTNYITFAFDAAVDAHRLRTAIETLVAHHEILRTVYVVHQRRVYQVALKKLAFDIVDCPGGNDVAAATAALVEADSGQPLDIRRALIKFWLVRGPQSQVEGLVMRASHLQYDGVSLIRLCKELCLAVDGQPLLPTTSFFGYMDFAANHDEEAARKFWRTTLSGSSMTPIFHHPSLPWRHVLDGQVETVLDTAAVRSHSDITIGTTIKAAWALVLAEMAGSRDVVFGSVIWGRNAMYAGVEQVTGPCIDNIPVRVRLSPAMTRRDVLQQVQQQYFEAVTYESFQYKRMVAECTDWPPWTRLSSLVEYENLGEETARFAMRGGRGVVVDEIRPPADRHDITIFSTPMGCDKTFIALDFCKAAVAEPLAQAMLDALVARIHDFHDNIDGPVQLATEQPGLPQIPMTLPPCTEPGQESLDDVSDATKHPDTQPRQVVEAAWAQILASRDHHLDLAALWTSRVPFYNVWGNLIAAYGLARCYRDAGFGVCMEHVLDRPDMQSQAALLAHEL</sequence>
<feature type="domain" description="Carrier" evidence="5">
    <location>
        <begin position="752"/>
        <end position="828"/>
    </location>
</feature>
<organism evidence="6 7">
    <name type="scientific">Ophiocordyceps australis</name>
    <dbReference type="NCBI Taxonomy" id="1399860"/>
    <lineage>
        <taxon>Eukaryota</taxon>
        <taxon>Fungi</taxon>
        <taxon>Dikarya</taxon>
        <taxon>Ascomycota</taxon>
        <taxon>Pezizomycotina</taxon>
        <taxon>Sordariomycetes</taxon>
        <taxon>Hypocreomycetidae</taxon>
        <taxon>Hypocreales</taxon>
        <taxon>Ophiocordycipitaceae</taxon>
        <taxon>Ophiocordyceps</taxon>
    </lineage>
</organism>
<evidence type="ECO:0000256" key="1">
    <source>
        <dbReference type="ARBA" id="ARBA00022450"/>
    </source>
</evidence>
<dbReference type="Proteomes" id="UP000224854">
    <property type="component" value="Unassembled WGS sequence"/>
</dbReference>
<dbReference type="Gene3D" id="3.40.50.12780">
    <property type="entry name" value="N-terminal domain of ligase-like"/>
    <property type="match status" value="1"/>
</dbReference>
<keyword evidence="7" id="KW-1185">Reference proteome</keyword>
<keyword evidence="2" id="KW-0597">Phosphoprotein</keyword>
<dbReference type="GO" id="GO:0043041">
    <property type="term" value="P:amino acid activation for nonribosomal peptide biosynthetic process"/>
    <property type="evidence" value="ECO:0007669"/>
    <property type="project" value="TreeGrafter"/>
</dbReference>
<dbReference type="PROSITE" id="PS00455">
    <property type="entry name" value="AMP_BINDING"/>
    <property type="match status" value="1"/>
</dbReference>
<dbReference type="Pfam" id="PF00668">
    <property type="entry name" value="Condensation"/>
    <property type="match status" value="1"/>
</dbReference>
<dbReference type="SUPFAM" id="SSF47336">
    <property type="entry name" value="ACP-like"/>
    <property type="match status" value="1"/>
</dbReference>
<feature type="region of interest" description="Disordered" evidence="4">
    <location>
        <begin position="1297"/>
        <end position="1318"/>
    </location>
</feature>
<dbReference type="Pfam" id="PF00501">
    <property type="entry name" value="AMP-binding"/>
    <property type="match status" value="1"/>
</dbReference>
<dbReference type="CDD" id="cd05918">
    <property type="entry name" value="A_NRPS_SidN3_like"/>
    <property type="match status" value="1"/>
</dbReference>
<dbReference type="InterPro" id="IPR009081">
    <property type="entry name" value="PP-bd_ACP"/>
</dbReference>
<dbReference type="GO" id="GO:0044550">
    <property type="term" value="P:secondary metabolite biosynthetic process"/>
    <property type="evidence" value="ECO:0007669"/>
    <property type="project" value="TreeGrafter"/>
</dbReference>
<evidence type="ECO:0000256" key="3">
    <source>
        <dbReference type="ARBA" id="ARBA00022598"/>
    </source>
</evidence>
<dbReference type="NCBIfam" id="TIGR01733">
    <property type="entry name" value="AA-adenyl-dom"/>
    <property type="match status" value="1"/>
</dbReference>
<dbReference type="Gene3D" id="1.10.1200.10">
    <property type="entry name" value="ACP-like"/>
    <property type="match status" value="1"/>
</dbReference>
<dbReference type="InterPro" id="IPR010071">
    <property type="entry name" value="AA_adenyl_dom"/>
</dbReference>
<dbReference type="OrthoDB" id="4920779at2759"/>
<dbReference type="InterPro" id="IPR045851">
    <property type="entry name" value="AMP-bd_C_sf"/>
</dbReference>
<dbReference type="InterPro" id="IPR036736">
    <property type="entry name" value="ACP-like_sf"/>
</dbReference>
<dbReference type="Gene3D" id="3.30.559.30">
    <property type="entry name" value="Nonribosomal peptide synthetase, condensation domain"/>
    <property type="match status" value="2"/>
</dbReference>
<evidence type="ECO:0000256" key="4">
    <source>
        <dbReference type="SAM" id="MobiDB-lite"/>
    </source>
</evidence>
<dbReference type="SUPFAM" id="SSF56801">
    <property type="entry name" value="Acetyl-CoA synthetase-like"/>
    <property type="match status" value="1"/>
</dbReference>
<dbReference type="EMBL" id="NJEU01000634">
    <property type="protein sequence ID" value="PHH71894.1"/>
    <property type="molecule type" value="Genomic_DNA"/>
</dbReference>
<dbReference type="SUPFAM" id="SSF52777">
    <property type="entry name" value="CoA-dependent acyltransferases"/>
    <property type="match status" value="3"/>
</dbReference>
<dbReference type="InterPro" id="IPR000873">
    <property type="entry name" value="AMP-dep_synth/lig_dom"/>
</dbReference>
<dbReference type="InterPro" id="IPR023213">
    <property type="entry name" value="CAT-like_dom_sf"/>
</dbReference>
<dbReference type="InterPro" id="IPR020845">
    <property type="entry name" value="AMP-binding_CS"/>
</dbReference>
<evidence type="ECO:0000313" key="7">
    <source>
        <dbReference type="Proteomes" id="UP000224854"/>
    </source>
</evidence>
<gene>
    <name evidence="6" type="ORF">CDD82_6285</name>
</gene>
<evidence type="ECO:0000256" key="2">
    <source>
        <dbReference type="ARBA" id="ARBA00022553"/>
    </source>
</evidence>
<dbReference type="PROSITE" id="PS50075">
    <property type="entry name" value="CARRIER"/>
    <property type="match status" value="1"/>
</dbReference>
<dbReference type="FunFam" id="3.30.300.30:FF:000015">
    <property type="entry name" value="Nonribosomal peptide synthase SidD"/>
    <property type="match status" value="1"/>
</dbReference>
<evidence type="ECO:0000313" key="6">
    <source>
        <dbReference type="EMBL" id="PHH71894.1"/>
    </source>
</evidence>
<dbReference type="Gene3D" id="3.30.300.30">
    <property type="match status" value="1"/>
</dbReference>
<dbReference type="GO" id="GO:0005737">
    <property type="term" value="C:cytoplasm"/>
    <property type="evidence" value="ECO:0007669"/>
    <property type="project" value="TreeGrafter"/>
</dbReference>
<proteinExistence type="predicted"/>
<reference evidence="6 7" key="1">
    <citation type="submission" date="2017-06" db="EMBL/GenBank/DDBJ databases">
        <title>Ant-infecting Ophiocordyceps genomes reveal a high diversity of potential behavioral manipulation genes and a possible major role for enterotoxins.</title>
        <authorList>
            <person name="De Bekker C."/>
            <person name="Evans H.C."/>
            <person name="Brachmann A."/>
            <person name="Hughes D.P."/>
        </authorList>
    </citation>
    <scope>NUCLEOTIDE SEQUENCE [LARGE SCALE GENOMIC DNA]</scope>
    <source>
        <strain evidence="6 7">1348a</strain>
    </source>
</reference>
<dbReference type="GO" id="GO:0031177">
    <property type="term" value="F:phosphopantetheine binding"/>
    <property type="evidence" value="ECO:0007669"/>
    <property type="project" value="TreeGrafter"/>
</dbReference>
<dbReference type="Gene3D" id="3.30.559.10">
    <property type="entry name" value="Chloramphenicol acetyltransferase-like domain"/>
    <property type="match status" value="1"/>
</dbReference>
<dbReference type="PANTHER" id="PTHR45527">
    <property type="entry name" value="NONRIBOSOMAL PEPTIDE SYNTHETASE"/>
    <property type="match status" value="1"/>
</dbReference>
<keyword evidence="1" id="KW-0596">Phosphopantetheine</keyword>
<keyword evidence="3" id="KW-0436">Ligase</keyword>
<dbReference type="InterPro" id="IPR001242">
    <property type="entry name" value="Condensation_dom"/>
</dbReference>
<evidence type="ECO:0000259" key="5">
    <source>
        <dbReference type="PROSITE" id="PS50075"/>
    </source>
</evidence>
<comment type="caution">
    <text evidence="6">The sequence shown here is derived from an EMBL/GenBank/DDBJ whole genome shotgun (WGS) entry which is preliminary data.</text>
</comment>
<name>A0A2C5YXY0_9HYPO</name>
<dbReference type="InterPro" id="IPR042099">
    <property type="entry name" value="ANL_N_sf"/>
</dbReference>
<dbReference type="GO" id="GO:0016874">
    <property type="term" value="F:ligase activity"/>
    <property type="evidence" value="ECO:0007669"/>
    <property type="project" value="UniProtKB-KW"/>
</dbReference>
<accession>A0A2C5YXY0</accession>
<dbReference type="Pfam" id="PF00550">
    <property type="entry name" value="PP-binding"/>
    <property type="match status" value="1"/>
</dbReference>
<protein>
    <recommendedName>
        <fullName evidence="5">Carrier domain-containing protein</fullName>
    </recommendedName>
</protein>